<feature type="domain" description="Major facilitator superfamily (MFS) profile" evidence="7">
    <location>
        <begin position="10"/>
        <end position="386"/>
    </location>
</feature>
<dbReference type="GO" id="GO:0022857">
    <property type="term" value="F:transmembrane transporter activity"/>
    <property type="evidence" value="ECO:0007669"/>
    <property type="project" value="InterPro"/>
</dbReference>
<evidence type="ECO:0000256" key="2">
    <source>
        <dbReference type="ARBA" id="ARBA00022475"/>
    </source>
</evidence>
<feature type="transmembrane region" description="Helical" evidence="6">
    <location>
        <begin position="136"/>
        <end position="158"/>
    </location>
</feature>
<feature type="transmembrane region" description="Helical" evidence="6">
    <location>
        <begin position="107"/>
        <end position="129"/>
    </location>
</feature>
<gene>
    <name evidence="8" type="ORF">APT59_04880</name>
</gene>
<evidence type="ECO:0000313" key="8">
    <source>
        <dbReference type="EMBL" id="ALZ83569.1"/>
    </source>
</evidence>
<dbReference type="GO" id="GO:0005886">
    <property type="term" value="C:plasma membrane"/>
    <property type="evidence" value="ECO:0007669"/>
    <property type="project" value="UniProtKB-SubCell"/>
</dbReference>
<dbReference type="Gene3D" id="1.20.1250.20">
    <property type="entry name" value="MFS general substrate transporter like domains"/>
    <property type="match status" value="2"/>
</dbReference>
<dbReference type="OrthoDB" id="9788453at2"/>
<evidence type="ECO:0000256" key="4">
    <source>
        <dbReference type="ARBA" id="ARBA00022989"/>
    </source>
</evidence>
<dbReference type="EMBL" id="CP013987">
    <property type="protein sequence ID" value="ALZ83569.1"/>
    <property type="molecule type" value="Genomic_DNA"/>
</dbReference>
<comment type="subcellular location">
    <subcellularLocation>
        <location evidence="1">Cell membrane</location>
        <topology evidence="1">Multi-pass membrane protein</topology>
    </subcellularLocation>
</comment>
<dbReference type="KEGG" id="por:APT59_04880"/>
<proteinExistence type="predicted"/>
<dbReference type="InterPro" id="IPR011701">
    <property type="entry name" value="MFS"/>
</dbReference>
<keyword evidence="5 6" id="KW-0472">Membrane</keyword>
<evidence type="ECO:0000256" key="3">
    <source>
        <dbReference type="ARBA" id="ARBA00022692"/>
    </source>
</evidence>
<dbReference type="SUPFAM" id="SSF103473">
    <property type="entry name" value="MFS general substrate transporter"/>
    <property type="match status" value="1"/>
</dbReference>
<keyword evidence="2" id="KW-1003">Cell membrane</keyword>
<feature type="transmembrane region" description="Helical" evidence="6">
    <location>
        <begin position="362"/>
        <end position="383"/>
    </location>
</feature>
<dbReference type="InterPro" id="IPR050189">
    <property type="entry name" value="MFS_Efflux_Transporters"/>
</dbReference>
<dbReference type="PANTHER" id="PTHR43124:SF8">
    <property type="entry name" value="INNER MEMBRANE TRANSPORT PROTEIN YDHP"/>
    <property type="match status" value="1"/>
</dbReference>
<feature type="transmembrane region" description="Helical" evidence="6">
    <location>
        <begin position="276"/>
        <end position="293"/>
    </location>
</feature>
<evidence type="ECO:0000256" key="1">
    <source>
        <dbReference type="ARBA" id="ARBA00004651"/>
    </source>
</evidence>
<dbReference type="PANTHER" id="PTHR43124">
    <property type="entry name" value="PURINE EFFLUX PUMP PBUE"/>
    <property type="match status" value="1"/>
</dbReference>
<accession>A0A0U4NY55</accession>
<name>A0A0U4NY55_9PSED</name>
<feature type="transmembrane region" description="Helical" evidence="6">
    <location>
        <begin position="164"/>
        <end position="186"/>
    </location>
</feature>
<dbReference type="Pfam" id="PF07690">
    <property type="entry name" value="MFS_1"/>
    <property type="match status" value="1"/>
</dbReference>
<feature type="transmembrane region" description="Helical" evidence="6">
    <location>
        <begin position="207"/>
        <end position="230"/>
    </location>
</feature>
<feature type="transmembrane region" description="Helical" evidence="6">
    <location>
        <begin position="299"/>
        <end position="318"/>
    </location>
</feature>
<dbReference type="PROSITE" id="PS50850">
    <property type="entry name" value="MFS"/>
    <property type="match status" value="1"/>
</dbReference>
<dbReference type="InterPro" id="IPR036259">
    <property type="entry name" value="MFS_trans_sf"/>
</dbReference>
<evidence type="ECO:0000256" key="5">
    <source>
        <dbReference type="ARBA" id="ARBA00023136"/>
    </source>
</evidence>
<sequence>MNAPPAIPRLVYLLALTIFALTTAEFMVAGMMPALATDLGVSIGQIGYLISWYALGMALGGPPLTLLLLALRLAEKSALLWLLSLYLIGAVVAALAASYPVMAAGRVLMGVASSASIGLCLTLGASLVTPDRRGRAASLVLSGLMLAPVFGVPGTVLIEQQAGWRASFWAVALLAACCTLLVGWCVPRAPAHAVGQLGRELRTLLSARLWAAYVTSGLIIGATFAGFSYFSPILIKVTGFAPTTIPWLLMGYGIANVLGNLLVGRLADRHTLKVQGVGLAVLALGFALFARGAEQPAVSLVALALIGVTGVALNPAMVARVMAAATPGPLVNTLHTSVITAGLAVGAWAGGAAIDAGQGLQAPLWVGLGMAVLGLLSLAPLAVRRSRLTASQPCEG</sequence>
<dbReference type="InterPro" id="IPR020846">
    <property type="entry name" value="MFS_dom"/>
</dbReference>
<reference evidence="8 9" key="1">
    <citation type="submission" date="2016-01" db="EMBL/GenBank/DDBJ databases">
        <title>Annotation of Pseudomonas oryzihabitans USDA-ARS-USMARC-56511.</title>
        <authorList>
            <person name="Harhay G.P."/>
            <person name="Harhay D.M."/>
            <person name="Smith T.P.L."/>
            <person name="Bono J.L."/>
            <person name="Heaton M.P."/>
            <person name="Clawson M.L."/>
            <person name="Chitko-Mckown C.G."/>
            <person name="Capik S.F."/>
            <person name="DeDonder K.D."/>
            <person name="Apley M.D."/>
            <person name="Lubbers B.V."/>
            <person name="White B.J."/>
            <person name="Larson R.L."/>
        </authorList>
    </citation>
    <scope>NUCLEOTIDE SEQUENCE [LARGE SCALE GENOMIC DNA]</scope>
    <source>
        <strain evidence="8 9">USDA-ARS-USMARC-56511</strain>
    </source>
</reference>
<feature type="transmembrane region" description="Helical" evidence="6">
    <location>
        <begin position="245"/>
        <end position="264"/>
    </location>
</feature>
<protein>
    <submittedName>
        <fullName evidence="8">MFS transporter</fullName>
    </submittedName>
</protein>
<dbReference type="CDD" id="cd17324">
    <property type="entry name" value="MFS_NepI_like"/>
    <property type="match status" value="1"/>
</dbReference>
<dbReference type="RefSeq" id="WP_059313821.1">
    <property type="nucleotide sequence ID" value="NZ_CP013987.1"/>
</dbReference>
<keyword evidence="4 6" id="KW-1133">Transmembrane helix</keyword>
<keyword evidence="3 6" id="KW-0812">Transmembrane</keyword>
<evidence type="ECO:0000313" key="9">
    <source>
        <dbReference type="Proteomes" id="UP000064137"/>
    </source>
</evidence>
<feature type="transmembrane region" description="Helical" evidence="6">
    <location>
        <begin position="46"/>
        <end position="71"/>
    </location>
</feature>
<feature type="transmembrane region" description="Helical" evidence="6">
    <location>
        <begin position="330"/>
        <end position="350"/>
    </location>
</feature>
<dbReference type="AlphaFoldDB" id="A0A0U4NY55"/>
<organism evidence="8 9">
    <name type="scientific">Pseudomonas oryzihabitans</name>
    <dbReference type="NCBI Taxonomy" id="47885"/>
    <lineage>
        <taxon>Bacteria</taxon>
        <taxon>Pseudomonadati</taxon>
        <taxon>Pseudomonadota</taxon>
        <taxon>Gammaproteobacteria</taxon>
        <taxon>Pseudomonadales</taxon>
        <taxon>Pseudomonadaceae</taxon>
        <taxon>Pseudomonas</taxon>
    </lineage>
</organism>
<dbReference type="Proteomes" id="UP000064137">
    <property type="component" value="Chromosome"/>
</dbReference>
<evidence type="ECO:0000259" key="7">
    <source>
        <dbReference type="PROSITE" id="PS50850"/>
    </source>
</evidence>
<feature type="transmembrane region" description="Helical" evidence="6">
    <location>
        <begin position="78"/>
        <end position="101"/>
    </location>
</feature>
<evidence type="ECO:0000256" key="6">
    <source>
        <dbReference type="SAM" id="Phobius"/>
    </source>
</evidence>